<keyword evidence="1" id="KW-0472">Membrane</keyword>
<accession>A0ABW9ZT65</accession>
<protein>
    <submittedName>
        <fullName evidence="2">Uncharacterized protein</fullName>
    </submittedName>
</protein>
<proteinExistence type="predicted"/>
<keyword evidence="1" id="KW-0812">Transmembrane</keyword>
<keyword evidence="3" id="KW-1185">Reference proteome</keyword>
<reference evidence="2 3" key="1">
    <citation type="submission" date="2020-01" db="EMBL/GenBank/DDBJ databases">
        <title>Genome analysis.</title>
        <authorList>
            <person name="Wu S."/>
            <person name="Wang G."/>
        </authorList>
    </citation>
    <scope>NUCLEOTIDE SEQUENCE [LARGE SCALE GENOMIC DNA]</scope>
    <source>
        <strain evidence="2 3">SYL130</strain>
    </source>
</reference>
<keyword evidence="1" id="KW-1133">Transmembrane helix</keyword>
<sequence length="104" mass="11419">MRRTFRLCIAMVIAFVLLYLPILAQPLVPFPGFLWHVSQGNTVAAHPVHAISATLLPGFVLATAGLSDGKIQPIAAQVEKKSNRLLWPGRARGGYIHSNDYKNK</sequence>
<evidence type="ECO:0000313" key="2">
    <source>
        <dbReference type="EMBL" id="NCI49680.1"/>
    </source>
</evidence>
<feature type="transmembrane region" description="Helical" evidence="1">
    <location>
        <begin position="48"/>
        <end position="66"/>
    </location>
</feature>
<gene>
    <name evidence="2" type="ORF">GWC95_07090</name>
</gene>
<evidence type="ECO:0000313" key="3">
    <source>
        <dbReference type="Proteomes" id="UP000753802"/>
    </source>
</evidence>
<name>A0ABW9ZT65_9BACT</name>
<dbReference type="EMBL" id="JAACJS010000011">
    <property type="protein sequence ID" value="NCI49680.1"/>
    <property type="molecule type" value="Genomic_DNA"/>
</dbReference>
<dbReference type="Proteomes" id="UP000753802">
    <property type="component" value="Unassembled WGS sequence"/>
</dbReference>
<evidence type="ECO:0000256" key="1">
    <source>
        <dbReference type="SAM" id="Phobius"/>
    </source>
</evidence>
<dbReference type="RefSeq" id="WP_161817991.1">
    <property type="nucleotide sequence ID" value="NZ_JAACJS010000011.1"/>
</dbReference>
<comment type="caution">
    <text evidence="2">The sequence shown here is derived from an EMBL/GenBank/DDBJ whole genome shotgun (WGS) entry which is preliminary data.</text>
</comment>
<organism evidence="2 3">
    <name type="scientific">Sediminibacterium roseum</name>
    <dbReference type="NCBI Taxonomy" id="1978412"/>
    <lineage>
        <taxon>Bacteria</taxon>
        <taxon>Pseudomonadati</taxon>
        <taxon>Bacteroidota</taxon>
        <taxon>Chitinophagia</taxon>
        <taxon>Chitinophagales</taxon>
        <taxon>Chitinophagaceae</taxon>
        <taxon>Sediminibacterium</taxon>
    </lineage>
</organism>